<evidence type="ECO:0000313" key="2">
    <source>
        <dbReference type="EMBL" id="KAK9527521.1"/>
    </source>
</evidence>
<proteinExistence type="predicted"/>
<name>A0AAW1EYY5_ZOAVI</name>
<gene>
    <name evidence="2" type="ORF">VZT92_014076</name>
</gene>
<dbReference type="AlphaFoldDB" id="A0AAW1EYY5"/>
<keyword evidence="3" id="KW-1185">Reference proteome</keyword>
<accession>A0AAW1EYY5</accession>
<evidence type="ECO:0000256" key="1">
    <source>
        <dbReference type="SAM" id="MobiDB-lite"/>
    </source>
</evidence>
<feature type="region of interest" description="Disordered" evidence="1">
    <location>
        <begin position="1"/>
        <end position="142"/>
    </location>
</feature>
<evidence type="ECO:0000313" key="3">
    <source>
        <dbReference type="Proteomes" id="UP001488805"/>
    </source>
</evidence>
<sequence length="142" mass="16353">MKKKLYCTREASEGGNNRWDVGEQMWPKGEASVSAAPQHEGQRLKRKRTITREGNKSQYNRDLDQQVEERKEQMERERSRNAVDEQKHNDTEQHTIWGMPGSGGPNYRLGTAKRTRSLHAAGILPQEQIRDQGFSGTPVHRQ</sequence>
<feature type="compositionally biased region" description="Basic and acidic residues" evidence="1">
    <location>
        <begin position="50"/>
        <end position="93"/>
    </location>
</feature>
<protein>
    <submittedName>
        <fullName evidence="2">Uncharacterized protein</fullName>
    </submittedName>
</protein>
<reference evidence="2 3" key="1">
    <citation type="journal article" date="2024" name="Genome Biol. Evol.">
        <title>Chromosome-level genome assembly of the viviparous eelpout Zoarces viviparus.</title>
        <authorList>
            <person name="Fuhrmann N."/>
            <person name="Brasseur M.V."/>
            <person name="Bakowski C.E."/>
            <person name="Podsiadlowski L."/>
            <person name="Prost S."/>
            <person name="Krehenwinkel H."/>
            <person name="Mayer C."/>
        </authorList>
    </citation>
    <scope>NUCLEOTIDE SEQUENCE [LARGE SCALE GENOMIC DNA]</scope>
    <source>
        <strain evidence="2">NO-MEL_2022_Ind0_liver</strain>
    </source>
</reference>
<comment type="caution">
    <text evidence="2">The sequence shown here is derived from an EMBL/GenBank/DDBJ whole genome shotgun (WGS) entry which is preliminary data.</text>
</comment>
<organism evidence="2 3">
    <name type="scientific">Zoarces viviparus</name>
    <name type="common">Viviparous eelpout</name>
    <name type="synonym">Blennius viviparus</name>
    <dbReference type="NCBI Taxonomy" id="48416"/>
    <lineage>
        <taxon>Eukaryota</taxon>
        <taxon>Metazoa</taxon>
        <taxon>Chordata</taxon>
        <taxon>Craniata</taxon>
        <taxon>Vertebrata</taxon>
        <taxon>Euteleostomi</taxon>
        <taxon>Actinopterygii</taxon>
        <taxon>Neopterygii</taxon>
        <taxon>Teleostei</taxon>
        <taxon>Neoteleostei</taxon>
        <taxon>Acanthomorphata</taxon>
        <taxon>Eupercaria</taxon>
        <taxon>Perciformes</taxon>
        <taxon>Cottioidei</taxon>
        <taxon>Zoarcales</taxon>
        <taxon>Zoarcidae</taxon>
        <taxon>Zoarcinae</taxon>
        <taxon>Zoarces</taxon>
    </lineage>
</organism>
<dbReference type="EMBL" id="JBCEZU010000112">
    <property type="protein sequence ID" value="KAK9527521.1"/>
    <property type="molecule type" value="Genomic_DNA"/>
</dbReference>
<dbReference type="Proteomes" id="UP001488805">
    <property type="component" value="Unassembled WGS sequence"/>
</dbReference>